<dbReference type="Proteomes" id="UP000672934">
    <property type="component" value="Unassembled WGS sequence"/>
</dbReference>
<proteinExistence type="predicted"/>
<dbReference type="AlphaFoldDB" id="A0A916J105"/>
<feature type="region of interest" description="Disordered" evidence="1">
    <location>
        <begin position="141"/>
        <end position="166"/>
    </location>
</feature>
<evidence type="ECO:0000313" key="3">
    <source>
        <dbReference type="Proteomes" id="UP000672934"/>
    </source>
</evidence>
<comment type="caution">
    <text evidence="2">The sequence shown here is derived from an EMBL/GenBank/DDBJ whole genome shotgun (WGS) entry which is preliminary data.</text>
</comment>
<protein>
    <submittedName>
        <fullName evidence="2">Uncharacterized protein</fullName>
    </submittedName>
</protein>
<name>A0A916J105_9BURK</name>
<feature type="region of interest" description="Disordered" evidence="1">
    <location>
        <begin position="1"/>
        <end position="22"/>
    </location>
</feature>
<feature type="compositionally biased region" description="Basic and acidic residues" evidence="1">
    <location>
        <begin position="1"/>
        <end position="20"/>
    </location>
</feature>
<sequence>MARRADPLRRGLGKESHRTDPAQYVAAVRAHVRYGPGSEPLPQGTKSRQSGLLAKWPSAYSTVGRLVGLSHSRADRLLLWQLLPSDFPIVDDAEGSGRAGRCGHLHGRNLARELRIPLREWPRSCGPITRRTELSRTISACGPSASGPAPHCSRSRNGFDEKPAQPVASRAIITDSCREVRCNDIGISGRFHEPKGYRLAISAVGIPFPSSTAKEYR</sequence>
<organism evidence="2 3">
    <name type="scientific">Cupriavidus yeoncheonensis</name>
    <dbReference type="NCBI Taxonomy" id="1462994"/>
    <lineage>
        <taxon>Bacteria</taxon>
        <taxon>Pseudomonadati</taxon>
        <taxon>Pseudomonadota</taxon>
        <taxon>Betaproteobacteria</taxon>
        <taxon>Burkholderiales</taxon>
        <taxon>Burkholderiaceae</taxon>
        <taxon>Cupriavidus</taxon>
    </lineage>
</organism>
<evidence type="ECO:0000256" key="1">
    <source>
        <dbReference type="SAM" id="MobiDB-lite"/>
    </source>
</evidence>
<keyword evidence="3" id="KW-1185">Reference proteome</keyword>
<dbReference type="EMBL" id="CAJPUY010000046">
    <property type="protein sequence ID" value="CAG2158402.1"/>
    <property type="molecule type" value="Genomic_DNA"/>
</dbReference>
<gene>
    <name evidence="2" type="ORF">LMG31506_06353</name>
</gene>
<reference evidence="2" key="1">
    <citation type="submission" date="2021-03" db="EMBL/GenBank/DDBJ databases">
        <authorList>
            <person name="Peeters C."/>
        </authorList>
    </citation>
    <scope>NUCLEOTIDE SEQUENCE</scope>
    <source>
        <strain evidence="2">LMG 31506</strain>
    </source>
</reference>
<evidence type="ECO:0000313" key="2">
    <source>
        <dbReference type="EMBL" id="CAG2158402.1"/>
    </source>
</evidence>
<accession>A0A916J105</accession>